<dbReference type="AlphaFoldDB" id="A0A9W8ZC74"/>
<evidence type="ECO:0000256" key="2">
    <source>
        <dbReference type="SAM" id="Phobius"/>
    </source>
</evidence>
<protein>
    <submittedName>
        <fullName evidence="3">Uncharacterized protein</fullName>
    </submittedName>
</protein>
<proteinExistence type="predicted"/>
<organism evidence="3 4">
    <name type="scientific">Didymella pomorum</name>
    <dbReference type="NCBI Taxonomy" id="749634"/>
    <lineage>
        <taxon>Eukaryota</taxon>
        <taxon>Fungi</taxon>
        <taxon>Dikarya</taxon>
        <taxon>Ascomycota</taxon>
        <taxon>Pezizomycotina</taxon>
        <taxon>Dothideomycetes</taxon>
        <taxon>Pleosporomycetidae</taxon>
        <taxon>Pleosporales</taxon>
        <taxon>Pleosporineae</taxon>
        <taxon>Didymellaceae</taxon>
        <taxon>Didymella</taxon>
    </lineage>
</organism>
<feature type="region of interest" description="Disordered" evidence="1">
    <location>
        <begin position="121"/>
        <end position="142"/>
    </location>
</feature>
<keyword evidence="2" id="KW-0812">Transmembrane</keyword>
<feature type="compositionally biased region" description="Basic and acidic residues" evidence="1">
    <location>
        <begin position="132"/>
        <end position="142"/>
    </location>
</feature>
<dbReference type="Proteomes" id="UP001140510">
    <property type="component" value="Unassembled WGS sequence"/>
</dbReference>
<accession>A0A9W8ZC74</accession>
<evidence type="ECO:0000256" key="1">
    <source>
        <dbReference type="SAM" id="MobiDB-lite"/>
    </source>
</evidence>
<feature type="transmembrane region" description="Helical" evidence="2">
    <location>
        <begin position="15"/>
        <end position="36"/>
    </location>
</feature>
<comment type="caution">
    <text evidence="3">The sequence shown here is derived from an EMBL/GenBank/DDBJ whole genome shotgun (WGS) entry which is preliminary data.</text>
</comment>
<dbReference type="EMBL" id="JAPEVA010000041">
    <property type="protein sequence ID" value="KAJ4404605.1"/>
    <property type="molecule type" value="Genomic_DNA"/>
</dbReference>
<keyword evidence="2" id="KW-1133">Transmembrane helix</keyword>
<evidence type="ECO:0000313" key="3">
    <source>
        <dbReference type="EMBL" id="KAJ4404605.1"/>
    </source>
</evidence>
<reference evidence="3" key="1">
    <citation type="submission" date="2022-10" db="EMBL/GenBank/DDBJ databases">
        <title>Tapping the CABI collections for fungal endophytes: first genome assemblies for Collariella, Neodidymelliopsis, Ascochyta clinopodiicola, Didymella pomorum, Didymosphaeria variabile, Neocosmospora piperis and Neocucurbitaria cava.</title>
        <authorList>
            <person name="Hill R."/>
        </authorList>
    </citation>
    <scope>NUCLEOTIDE SEQUENCE</scope>
    <source>
        <strain evidence="3">IMI 355091</strain>
    </source>
</reference>
<keyword evidence="4" id="KW-1185">Reference proteome</keyword>
<keyword evidence="2" id="KW-0472">Membrane</keyword>
<evidence type="ECO:0000313" key="4">
    <source>
        <dbReference type="Proteomes" id="UP001140510"/>
    </source>
</evidence>
<sequence length="142" mass="16050">MCTWILARSQISGGLISVIIALVLLIDFLISVRSYLQRKHQLEKVLDIAKALYTDQSHLAVRFLELRQDVSWLAFLEPKSAKGLKRLSVQTRELASTKYKSLDELQKKLVEELLKKMTNPSSAGAGKTLPGVKEERNVVQKM</sequence>
<gene>
    <name evidence="3" type="ORF">N0V91_005755</name>
</gene>
<name>A0A9W8ZC74_9PLEO</name>